<dbReference type="InterPro" id="IPR036291">
    <property type="entry name" value="NAD(P)-bd_dom_sf"/>
</dbReference>
<dbReference type="SUPFAM" id="SSF51735">
    <property type="entry name" value="NAD(P)-binding Rossmann-fold domains"/>
    <property type="match status" value="1"/>
</dbReference>
<dbReference type="PANTHER" id="PTHR42879">
    <property type="entry name" value="3-OXOACYL-(ACYL-CARRIER-PROTEIN) REDUCTASE"/>
    <property type="match status" value="1"/>
</dbReference>
<gene>
    <name evidence="2" type="ORF">NEF87_000934</name>
</gene>
<dbReference type="PRINTS" id="PR00081">
    <property type="entry name" value="GDHRDH"/>
</dbReference>
<protein>
    <submittedName>
        <fullName evidence="2">L-rhamnose 1-dehydrogenase (NADP(+))</fullName>
        <ecNumber evidence="2">1.1.1.377</ecNumber>
    </submittedName>
</protein>
<evidence type="ECO:0000313" key="3">
    <source>
        <dbReference type="Proteomes" id="UP001208689"/>
    </source>
</evidence>
<keyword evidence="3" id="KW-1185">Reference proteome</keyword>
<proteinExistence type="inferred from homology"/>
<organism evidence="2 3">
    <name type="scientific">Candidatus Lokiarchaeum ossiferum</name>
    <dbReference type="NCBI Taxonomy" id="2951803"/>
    <lineage>
        <taxon>Archaea</taxon>
        <taxon>Promethearchaeati</taxon>
        <taxon>Promethearchaeota</taxon>
        <taxon>Promethearchaeia</taxon>
        <taxon>Promethearchaeales</taxon>
        <taxon>Promethearchaeaceae</taxon>
        <taxon>Candidatus Lokiarchaeum</taxon>
    </lineage>
</organism>
<dbReference type="CDD" id="cd05344">
    <property type="entry name" value="BKR_like_SDR_like"/>
    <property type="match status" value="1"/>
</dbReference>
<evidence type="ECO:0000256" key="1">
    <source>
        <dbReference type="ARBA" id="ARBA00006484"/>
    </source>
</evidence>
<dbReference type="Gene3D" id="3.40.50.720">
    <property type="entry name" value="NAD(P)-binding Rossmann-like Domain"/>
    <property type="match status" value="1"/>
</dbReference>
<evidence type="ECO:0000313" key="2">
    <source>
        <dbReference type="EMBL" id="UYP44649.1"/>
    </source>
</evidence>
<dbReference type="InterPro" id="IPR050259">
    <property type="entry name" value="SDR"/>
</dbReference>
<comment type="similarity">
    <text evidence="1">Belongs to the short-chain dehydrogenases/reductases (SDR) family.</text>
</comment>
<reference evidence="2" key="1">
    <citation type="submission" date="2022-09" db="EMBL/GenBank/DDBJ databases">
        <title>Actin cytoskeleton and complex cell architecture in an #Asgard archaeon.</title>
        <authorList>
            <person name="Ponce Toledo R.I."/>
            <person name="Schleper C."/>
            <person name="Rodrigues Oliveira T."/>
            <person name="Wollweber F."/>
            <person name="Xu J."/>
            <person name="Rittmann S."/>
            <person name="Klingl A."/>
            <person name="Pilhofer M."/>
        </authorList>
    </citation>
    <scope>NUCLEOTIDE SEQUENCE</scope>
    <source>
        <strain evidence="2">B-35</strain>
    </source>
</reference>
<name>A0ABY6HMA7_9ARCH</name>
<dbReference type="EMBL" id="CP104013">
    <property type="protein sequence ID" value="UYP44649.1"/>
    <property type="molecule type" value="Genomic_DNA"/>
</dbReference>
<dbReference type="Pfam" id="PF13561">
    <property type="entry name" value="adh_short_C2"/>
    <property type="match status" value="1"/>
</dbReference>
<dbReference type="Proteomes" id="UP001208689">
    <property type="component" value="Chromosome"/>
</dbReference>
<dbReference type="InterPro" id="IPR002347">
    <property type="entry name" value="SDR_fam"/>
</dbReference>
<dbReference type="GO" id="GO:0016491">
    <property type="term" value="F:oxidoreductase activity"/>
    <property type="evidence" value="ECO:0007669"/>
    <property type="project" value="UniProtKB-KW"/>
</dbReference>
<accession>A0ABY6HMA7</accession>
<keyword evidence="2" id="KW-0560">Oxidoreductase</keyword>
<sequence>MNLLLQGKNILITGGSKGLGFACAKLIAEEGANIILASRSLKNLESAAKEIEKDIGIKPTIIQADLAQLESIQNLHAVIMSKFEKIDGIILNAGGPPPGMLLDHDDEVWQSAINTNLLSVIRICKLFVPSMQGQNYGRIVAITSVSAKQPLDRLGLSNTTRIGVIGYLKTLSNEISKNNVLINTLLPGPTRTERLIKLNENKARLTGRSIHEVEQDWIQNIPIGRLGEPEEFAPLAAYLISGRNTYITGQEIAIDGGFVKSAL</sequence>
<dbReference type="EC" id="1.1.1.377" evidence="2"/>
<dbReference type="PANTHER" id="PTHR42879:SF6">
    <property type="entry name" value="NADPH-DEPENDENT REDUCTASE BACG"/>
    <property type="match status" value="1"/>
</dbReference>